<dbReference type="EMBL" id="SWKU01000057">
    <property type="protein sequence ID" value="KAF2993221.1"/>
    <property type="molecule type" value="Genomic_DNA"/>
</dbReference>
<name>A0A9P4W381_CURKU</name>
<gene>
    <name evidence="1" type="ORF">E8E13_000992</name>
</gene>
<protein>
    <submittedName>
        <fullName evidence="1">Uncharacterized protein</fullName>
    </submittedName>
</protein>
<proteinExistence type="predicted"/>
<dbReference type="Proteomes" id="UP000801428">
    <property type="component" value="Unassembled WGS sequence"/>
</dbReference>
<evidence type="ECO:0000313" key="1">
    <source>
        <dbReference type="EMBL" id="KAF2993221.1"/>
    </source>
</evidence>
<reference evidence="1" key="1">
    <citation type="submission" date="2019-04" db="EMBL/GenBank/DDBJ databases">
        <title>Sequencing of skin fungus with MAO and IRED activity.</title>
        <authorList>
            <person name="Marsaioli A.J."/>
            <person name="Bonatto J.M.C."/>
            <person name="Reis Junior O."/>
        </authorList>
    </citation>
    <scope>NUCLEOTIDE SEQUENCE</scope>
    <source>
        <strain evidence="1">30M1</strain>
    </source>
</reference>
<evidence type="ECO:0000313" key="2">
    <source>
        <dbReference type="Proteomes" id="UP000801428"/>
    </source>
</evidence>
<organism evidence="1 2">
    <name type="scientific">Curvularia kusanoi</name>
    <name type="common">Cochliobolus kusanoi</name>
    <dbReference type="NCBI Taxonomy" id="90978"/>
    <lineage>
        <taxon>Eukaryota</taxon>
        <taxon>Fungi</taxon>
        <taxon>Dikarya</taxon>
        <taxon>Ascomycota</taxon>
        <taxon>Pezizomycotina</taxon>
        <taxon>Dothideomycetes</taxon>
        <taxon>Pleosporomycetidae</taxon>
        <taxon>Pleosporales</taxon>
        <taxon>Pleosporineae</taxon>
        <taxon>Pleosporaceae</taxon>
        <taxon>Curvularia</taxon>
    </lineage>
</organism>
<accession>A0A9P4W381</accession>
<sequence length="260" mass="30460">MRKWIANNAKVLHTFVNFLALFRTPTLPISGLRRLEIEYSPTSGPEGDNNPVHDAAFWRSLAMLTQLESLNIRTIPYIWAQYLNRVTRIPILVEYASWWTMWDFELYFEELEHDMRMCKTYAANPVTVMPDNWKDSAEYRAIEVPEFPDGDMEVTGPSDEHMSFYHAWYYDRYAGVLHEPEAFLPTKFEPDRSLSSVLRGLEAIMAGGDLVSGQLSAVEFHNREYELLRRKHTYMLAVWEEFKILGLVRTKEQGEASWDY</sequence>
<keyword evidence="2" id="KW-1185">Reference proteome</keyword>
<dbReference type="AlphaFoldDB" id="A0A9P4W381"/>
<comment type="caution">
    <text evidence="1">The sequence shown here is derived from an EMBL/GenBank/DDBJ whole genome shotgun (WGS) entry which is preliminary data.</text>
</comment>